<keyword evidence="2" id="KW-1185">Reference proteome</keyword>
<dbReference type="AlphaFoldDB" id="A0AAD4BQD2"/>
<dbReference type="SUPFAM" id="SSF53098">
    <property type="entry name" value="Ribonuclease H-like"/>
    <property type="match status" value="1"/>
</dbReference>
<reference evidence="1" key="1">
    <citation type="submission" date="2019-10" db="EMBL/GenBank/DDBJ databases">
        <authorList>
            <consortium name="DOE Joint Genome Institute"/>
            <person name="Kuo A."/>
            <person name="Miyauchi S."/>
            <person name="Kiss E."/>
            <person name="Drula E."/>
            <person name="Kohler A."/>
            <person name="Sanchez-Garcia M."/>
            <person name="Andreopoulos B."/>
            <person name="Barry K.W."/>
            <person name="Bonito G."/>
            <person name="Buee M."/>
            <person name="Carver A."/>
            <person name="Chen C."/>
            <person name="Cichocki N."/>
            <person name="Clum A."/>
            <person name="Culley D."/>
            <person name="Crous P.W."/>
            <person name="Fauchery L."/>
            <person name="Girlanda M."/>
            <person name="Hayes R."/>
            <person name="Keri Z."/>
            <person name="LaButti K."/>
            <person name="Lipzen A."/>
            <person name="Lombard V."/>
            <person name="Magnuson J."/>
            <person name="Maillard F."/>
            <person name="Morin E."/>
            <person name="Murat C."/>
            <person name="Nolan M."/>
            <person name="Ohm R."/>
            <person name="Pangilinan J."/>
            <person name="Pereira M."/>
            <person name="Perotto S."/>
            <person name="Peter M."/>
            <person name="Riley R."/>
            <person name="Sitrit Y."/>
            <person name="Stielow B."/>
            <person name="Szollosi G."/>
            <person name="Zifcakova L."/>
            <person name="Stursova M."/>
            <person name="Spatafora J.W."/>
            <person name="Tedersoo L."/>
            <person name="Vaario L.-M."/>
            <person name="Yamada A."/>
            <person name="Yan M."/>
            <person name="Wang P."/>
            <person name="Xu J."/>
            <person name="Bruns T."/>
            <person name="Baldrian P."/>
            <person name="Vilgalys R."/>
            <person name="Henrissat B."/>
            <person name="Grigoriev I.V."/>
            <person name="Hibbett D."/>
            <person name="Nagy L.G."/>
            <person name="Martin F.M."/>
        </authorList>
    </citation>
    <scope>NUCLEOTIDE SEQUENCE</scope>
    <source>
        <strain evidence="1">BED1</strain>
    </source>
</reference>
<feature type="non-terminal residue" evidence="1">
    <location>
        <position position="160"/>
    </location>
</feature>
<accession>A0AAD4BQD2</accession>
<evidence type="ECO:0000313" key="1">
    <source>
        <dbReference type="EMBL" id="KAF8436869.1"/>
    </source>
</evidence>
<name>A0AAD4BQD2_BOLED</name>
<sequence>ISFKIIHSTTILLPAWIANLEEFGMAVKMILHDVVTCWNSTFDMANFALEYHEYCNKLVTSPRKLGLTACSLDEHEWELLGQLRDTLKILKDAMLYFSRGTPNLAMVIPAMDYINNLFMDTMLSDDTVDLAICTAIQLAKKTLNWYYTLMDSSDLYRVSM</sequence>
<reference evidence="1" key="2">
    <citation type="journal article" date="2020" name="Nat. Commun.">
        <title>Large-scale genome sequencing of mycorrhizal fungi provides insights into the early evolution of symbiotic traits.</title>
        <authorList>
            <person name="Miyauchi S."/>
            <person name="Kiss E."/>
            <person name="Kuo A."/>
            <person name="Drula E."/>
            <person name="Kohler A."/>
            <person name="Sanchez-Garcia M."/>
            <person name="Morin E."/>
            <person name="Andreopoulos B."/>
            <person name="Barry K.W."/>
            <person name="Bonito G."/>
            <person name="Buee M."/>
            <person name="Carver A."/>
            <person name="Chen C."/>
            <person name="Cichocki N."/>
            <person name="Clum A."/>
            <person name="Culley D."/>
            <person name="Crous P.W."/>
            <person name="Fauchery L."/>
            <person name="Girlanda M."/>
            <person name="Hayes R.D."/>
            <person name="Keri Z."/>
            <person name="LaButti K."/>
            <person name="Lipzen A."/>
            <person name="Lombard V."/>
            <person name="Magnuson J."/>
            <person name="Maillard F."/>
            <person name="Murat C."/>
            <person name="Nolan M."/>
            <person name="Ohm R.A."/>
            <person name="Pangilinan J."/>
            <person name="Pereira M.F."/>
            <person name="Perotto S."/>
            <person name="Peter M."/>
            <person name="Pfister S."/>
            <person name="Riley R."/>
            <person name="Sitrit Y."/>
            <person name="Stielow J.B."/>
            <person name="Szollosi G."/>
            <person name="Zifcakova L."/>
            <person name="Stursova M."/>
            <person name="Spatafora J.W."/>
            <person name="Tedersoo L."/>
            <person name="Vaario L.M."/>
            <person name="Yamada A."/>
            <person name="Yan M."/>
            <person name="Wang P."/>
            <person name="Xu J."/>
            <person name="Bruns T."/>
            <person name="Baldrian P."/>
            <person name="Vilgalys R."/>
            <person name="Dunand C."/>
            <person name="Henrissat B."/>
            <person name="Grigoriev I.V."/>
            <person name="Hibbett D."/>
            <person name="Nagy L.G."/>
            <person name="Martin F.M."/>
        </authorList>
    </citation>
    <scope>NUCLEOTIDE SEQUENCE</scope>
    <source>
        <strain evidence="1">BED1</strain>
    </source>
</reference>
<feature type="non-terminal residue" evidence="1">
    <location>
        <position position="1"/>
    </location>
</feature>
<dbReference type="InterPro" id="IPR012337">
    <property type="entry name" value="RNaseH-like_sf"/>
</dbReference>
<dbReference type="Proteomes" id="UP001194468">
    <property type="component" value="Unassembled WGS sequence"/>
</dbReference>
<comment type="caution">
    <text evidence="1">The sequence shown here is derived from an EMBL/GenBank/DDBJ whole genome shotgun (WGS) entry which is preliminary data.</text>
</comment>
<protein>
    <submittedName>
        <fullName evidence="1">Uncharacterized protein</fullName>
    </submittedName>
</protein>
<organism evidence="1 2">
    <name type="scientific">Boletus edulis BED1</name>
    <dbReference type="NCBI Taxonomy" id="1328754"/>
    <lineage>
        <taxon>Eukaryota</taxon>
        <taxon>Fungi</taxon>
        <taxon>Dikarya</taxon>
        <taxon>Basidiomycota</taxon>
        <taxon>Agaricomycotina</taxon>
        <taxon>Agaricomycetes</taxon>
        <taxon>Agaricomycetidae</taxon>
        <taxon>Boletales</taxon>
        <taxon>Boletineae</taxon>
        <taxon>Boletaceae</taxon>
        <taxon>Boletoideae</taxon>
        <taxon>Boletus</taxon>
    </lineage>
</organism>
<gene>
    <name evidence="1" type="ORF">L210DRAFT_3356704</name>
</gene>
<dbReference type="EMBL" id="WHUW01000020">
    <property type="protein sequence ID" value="KAF8436869.1"/>
    <property type="molecule type" value="Genomic_DNA"/>
</dbReference>
<proteinExistence type="predicted"/>
<evidence type="ECO:0000313" key="2">
    <source>
        <dbReference type="Proteomes" id="UP001194468"/>
    </source>
</evidence>